<dbReference type="EMBL" id="JBFTWV010000205">
    <property type="protein sequence ID" value="KAL2783902.1"/>
    <property type="molecule type" value="Genomic_DNA"/>
</dbReference>
<proteinExistence type="predicted"/>
<dbReference type="Proteomes" id="UP001610563">
    <property type="component" value="Unassembled WGS sequence"/>
</dbReference>
<evidence type="ECO:0000256" key="1">
    <source>
        <dbReference type="SAM" id="MobiDB-lite"/>
    </source>
</evidence>
<accession>A0ABR4FKW9</accession>
<comment type="caution">
    <text evidence="2">The sequence shown here is derived from an EMBL/GenBank/DDBJ whole genome shotgun (WGS) entry which is preliminary data.</text>
</comment>
<gene>
    <name evidence="2" type="ORF">BJX66DRAFT_317619</name>
</gene>
<feature type="compositionally biased region" description="Polar residues" evidence="1">
    <location>
        <begin position="31"/>
        <end position="43"/>
    </location>
</feature>
<reference evidence="2 3" key="1">
    <citation type="submission" date="2024-07" db="EMBL/GenBank/DDBJ databases">
        <title>Section-level genome sequencing and comparative genomics of Aspergillus sections Usti and Cavernicolus.</title>
        <authorList>
            <consortium name="Lawrence Berkeley National Laboratory"/>
            <person name="Nybo J.L."/>
            <person name="Vesth T.C."/>
            <person name="Theobald S."/>
            <person name="Frisvad J.C."/>
            <person name="Larsen T.O."/>
            <person name="Kjaerboelling I."/>
            <person name="Rothschild-Mancinelli K."/>
            <person name="Lyhne E.K."/>
            <person name="Kogle M.E."/>
            <person name="Barry K."/>
            <person name="Clum A."/>
            <person name="Na H."/>
            <person name="Ledsgaard L."/>
            <person name="Lin J."/>
            <person name="Lipzen A."/>
            <person name="Kuo A."/>
            <person name="Riley R."/>
            <person name="Mondo S."/>
            <person name="Labutti K."/>
            <person name="Haridas S."/>
            <person name="Pangalinan J."/>
            <person name="Salamov A.A."/>
            <person name="Simmons B.A."/>
            <person name="Magnuson J.K."/>
            <person name="Chen J."/>
            <person name="Drula E."/>
            <person name="Henrissat B."/>
            <person name="Wiebenga A."/>
            <person name="Lubbers R.J."/>
            <person name="Gomes A.C."/>
            <person name="Makela M.R."/>
            <person name="Stajich J."/>
            <person name="Grigoriev I.V."/>
            <person name="Mortensen U.H."/>
            <person name="De Vries R.P."/>
            <person name="Baker S.E."/>
            <person name="Andersen M.R."/>
        </authorList>
    </citation>
    <scope>NUCLEOTIDE SEQUENCE [LARGE SCALE GENOMIC DNA]</scope>
    <source>
        <strain evidence="2 3">CBS 209.92</strain>
    </source>
</reference>
<feature type="region of interest" description="Disordered" evidence="1">
    <location>
        <begin position="25"/>
        <end position="50"/>
    </location>
</feature>
<name>A0ABR4FKW9_9EURO</name>
<evidence type="ECO:0000313" key="3">
    <source>
        <dbReference type="Proteomes" id="UP001610563"/>
    </source>
</evidence>
<sequence length="71" mass="7587">MSCSTLTQRSALAFLAMANGLSISEKKTTEHISPQKTDPSHPSDTLPEPGSAVIDLKPLMSSFLWALLSSI</sequence>
<keyword evidence="3" id="KW-1185">Reference proteome</keyword>
<protein>
    <submittedName>
        <fullName evidence="2">Uncharacterized protein</fullName>
    </submittedName>
</protein>
<organism evidence="2 3">
    <name type="scientific">Aspergillus keveii</name>
    <dbReference type="NCBI Taxonomy" id="714993"/>
    <lineage>
        <taxon>Eukaryota</taxon>
        <taxon>Fungi</taxon>
        <taxon>Dikarya</taxon>
        <taxon>Ascomycota</taxon>
        <taxon>Pezizomycotina</taxon>
        <taxon>Eurotiomycetes</taxon>
        <taxon>Eurotiomycetidae</taxon>
        <taxon>Eurotiales</taxon>
        <taxon>Aspergillaceae</taxon>
        <taxon>Aspergillus</taxon>
        <taxon>Aspergillus subgen. Nidulantes</taxon>
    </lineage>
</organism>
<evidence type="ECO:0000313" key="2">
    <source>
        <dbReference type="EMBL" id="KAL2783902.1"/>
    </source>
</evidence>